<reference evidence="6" key="1">
    <citation type="submission" date="2025-08" db="UniProtKB">
        <authorList>
            <consortium name="RefSeq"/>
        </authorList>
    </citation>
    <scope>IDENTIFICATION</scope>
</reference>
<evidence type="ECO:0000313" key="5">
    <source>
        <dbReference type="Proteomes" id="UP001652625"/>
    </source>
</evidence>
<dbReference type="SUPFAM" id="SSF47473">
    <property type="entry name" value="EF-hand"/>
    <property type="match status" value="1"/>
</dbReference>
<gene>
    <name evidence="6" type="primary">LOC100207500</name>
</gene>
<evidence type="ECO:0000259" key="4">
    <source>
        <dbReference type="PROSITE" id="PS50222"/>
    </source>
</evidence>
<dbReference type="Proteomes" id="UP001652625">
    <property type="component" value="Chromosome 09"/>
</dbReference>
<sequence>MSDSDSDDNCHRNAKKKSSIKKCIKEMKKEMLQNIEEREALVNLDLFVLDNSLRETTVGALRGHTLQNKFEIYEQIKKVGFQHCIVASFSHMTDVCDTFIEELRKREEDMSTMYAFTEFANDANSEGIPLSDLPVGLKKCKQLGIKNVIIEADLVYYKYDYEKFDHNAMCALFIERFEWIRNNLSNDSNILVNLRDLPDALNKVPERALKMVEFLASYRPQIFAIITEESGKYLPEELGVWIRTCKKVMNNSKFNGHFLIHVHQQWGMLDATQIECLANGCTGIWAGVCEEGASMGHASSCLTIMNLVRMGNKKVLKKFHCEELRNAAIEVTRITTGKDPHPKQTIYGARALDQVFGLPQFDPTKAKDIVGDFDMAKFFGQEATMRISILADEVMILTRMKRLFGDHPSHTFDIAKKMKALMHDELRAGRKEEYHSPMGLAMLFDRAGGKLTTAMTEAIALVNNNSANIDRLIGELYEQWKQWDLRDGKADDCLTFDNFYDGFMKGYFGCYRCSEAQQCLKAINANDDLSIDWKEFSVFLKWAGFEYPETKTSEELLDIAFRKGIIPAMQDELIRMSKAIVS</sequence>
<name>A0ABM4CK26_HYDVU</name>
<dbReference type="InterPro" id="IPR013785">
    <property type="entry name" value="Aldolase_TIM"/>
</dbReference>
<evidence type="ECO:0000256" key="2">
    <source>
        <dbReference type="ARBA" id="ARBA00023223"/>
    </source>
</evidence>
<evidence type="ECO:0000313" key="6">
    <source>
        <dbReference type="RefSeq" id="XP_065662114.1"/>
    </source>
</evidence>
<dbReference type="InterPro" id="IPR011992">
    <property type="entry name" value="EF-hand-dom_pair"/>
</dbReference>
<comment type="similarity">
    <text evidence="1">Belongs to the aequorin family.</text>
</comment>
<accession>A0ABM4CK26</accession>
<dbReference type="GeneID" id="100207500"/>
<keyword evidence="2" id="KW-0455">Luminescence</keyword>
<organism evidence="5 6">
    <name type="scientific">Hydra vulgaris</name>
    <name type="common">Hydra</name>
    <name type="synonym">Hydra attenuata</name>
    <dbReference type="NCBI Taxonomy" id="6087"/>
    <lineage>
        <taxon>Eukaryota</taxon>
        <taxon>Metazoa</taxon>
        <taxon>Cnidaria</taxon>
        <taxon>Hydrozoa</taxon>
        <taxon>Hydroidolina</taxon>
        <taxon>Anthoathecata</taxon>
        <taxon>Aplanulata</taxon>
        <taxon>Hydridae</taxon>
        <taxon>Hydra</taxon>
    </lineage>
</organism>
<evidence type="ECO:0000256" key="3">
    <source>
        <dbReference type="ARBA" id="ARBA00023262"/>
    </source>
</evidence>
<keyword evidence="5" id="KW-1185">Reference proteome</keyword>
<protein>
    <submittedName>
        <fullName evidence="6">Uncharacterized protein LOC100207500 isoform X3</fullName>
    </submittedName>
</protein>
<evidence type="ECO:0000256" key="1">
    <source>
        <dbReference type="ARBA" id="ARBA00007828"/>
    </source>
</evidence>
<proteinExistence type="inferred from homology"/>
<dbReference type="PROSITE" id="PS50222">
    <property type="entry name" value="EF_HAND_2"/>
    <property type="match status" value="1"/>
</dbReference>
<dbReference type="RefSeq" id="XP_065662114.1">
    <property type="nucleotide sequence ID" value="XM_065806042.1"/>
</dbReference>
<dbReference type="InterPro" id="IPR002048">
    <property type="entry name" value="EF_hand_dom"/>
</dbReference>
<keyword evidence="3" id="KW-0599">Photoprotein</keyword>
<feature type="domain" description="EF-hand" evidence="4">
    <location>
        <begin position="511"/>
        <end position="546"/>
    </location>
</feature>
<dbReference type="SUPFAM" id="SSF51569">
    <property type="entry name" value="Aldolase"/>
    <property type="match status" value="1"/>
</dbReference>
<dbReference type="Gene3D" id="3.20.20.70">
    <property type="entry name" value="Aldolase class I"/>
    <property type="match status" value="1"/>
</dbReference>